<evidence type="ECO:0000313" key="2">
    <source>
        <dbReference type="Proteomes" id="UP000257815"/>
    </source>
</evidence>
<name>A0A346FHS1_9CAUD</name>
<reference evidence="2" key="1">
    <citation type="submission" date="2018-06" db="EMBL/GenBank/DDBJ databases">
        <authorList>
            <person name="Sharma R."/>
            <person name="Ke K."/>
            <person name="Breakwell D.P."/>
            <person name="Hope S."/>
            <person name="Grose J.H."/>
        </authorList>
    </citation>
    <scope>NUCLEOTIDE SEQUENCE [LARGE SCALE GENOMIC DNA]</scope>
</reference>
<evidence type="ECO:0000313" key="1">
    <source>
        <dbReference type="EMBL" id="AXN57351.1"/>
    </source>
</evidence>
<organism evidence="1 2">
    <name type="scientific">Erwinia phage SunLIRen</name>
    <dbReference type="NCBI Taxonomy" id="2267654"/>
    <lineage>
        <taxon>Viruses</taxon>
        <taxon>Duplodnaviria</taxon>
        <taxon>Heunggongvirae</taxon>
        <taxon>Uroviricota</taxon>
        <taxon>Caudoviricetes</taxon>
        <taxon>Andersonviridae</taxon>
        <taxon>Ounavirinae</taxon>
        <taxon>Kolesnikvirus</taxon>
        <taxon>Kolesnikvirus Ea214</taxon>
    </lineage>
</organism>
<sequence>MKKSIAINLIRSASVMTRINKESWTFQTSFSGEFAVINKAYNGVYFVHTKGNKATTHKTFMAAVASILDLYLSIIHDSMRRKIQELKSRYNSLETMRYTHKENLNRFVIADEVLDIMQGVNGEVVTDILKGNFATYRTELAAKAAMKHQYIATAYTLESVIDRMSKTTFKTLTLLQANLPESFKVTTFDA</sequence>
<gene>
    <name evidence="1" type="ORF">SUNLIREN_29</name>
</gene>
<accession>A0A346FHS1</accession>
<dbReference type="EMBL" id="MH426725">
    <property type="protein sequence ID" value="AXN57351.1"/>
    <property type="molecule type" value="Genomic_DNA"/>
</dbReference>
<protein>
    <submittedName>
        <fullName evidence="1">Uncharacterized protein</fullName>
    </submittedName>
</protein>
<dbReference type="Proteomes" id="UP000257815">
    <property type="component" value="Segment"/>
</dbReference>
<proteinExistence type="predicted"/>